<name>A0ABP8L8X2_9BURK</name>
<sequence length="155" mass="16697">MSAKNILVVDDAATIRMYHRKMLGDAGWIIDEAVNGMEALEKIAQREQPFDLYVSDINMPRMDGYAFVKALRARTEGTLQAPVLMVSTEAQSHDAEAAFAAGANAYLVKPARSAELVLTVALLLGDRQRALRAAADIARGQGPAQRAKAATGRSL</sequence>
<dbReference type="EMBL" id="BAABEX010000011">
    <property type="protein sequence ID" value="GAA4423982.1"/>
    <property type="molecule type" value="Genomic_DNA"/>
</dbReference>
<dbReference type="RefSeq" id="WP_345063320.1">
    <property type="nucleotide sequence ID" value="NZ_BAABEX010000011.1"/>
</dbReference>
<evidence type="ECO:0000313" key="4">
    <source>
        <dbReference type="EMBL" id="GAA4423982.1"/>
    </source>
</evidence>
<comment type="caution">
    <text evidence="4">The sequence shown here is derived from an EMBL/GenBank/DDBJ whole genome shotgun (WGS) entry which is preliminary data.</text>
</comment>
<evidence type="ECO:0000256" key="2">
    <source>
        <dbReference type="PROSITE-ProRule" id="PRU00169"/>
    </source>
</evidence>
<gene>
    <name evidence="4" type="ORF">GCM10023090_16900</name>
</gene>
<dbReference type="PROSITE" id="PS50110">
    <property type="entry name" value="RESPONSE_REGULATORY"/>
    <property type="match status" value="1"/>
</dbReference>
<dbReference type="InterPro" id="IPR050595">
    <property type="entry name" value="Bact_response_regulator"/>
</dbReference>
<dbReference type="Gene3D" id="3.40.50.2300">
    <property type="match status" value="1"/>
</dbReference>
<dbReference type="PANTHER" id="PTHR44591">
    <property type="entry name" value="STRESS RESPONSE REGULATOR PROTEIN 1"/>
    <property type="match status" value="1"/>
</dbReference>
<dbReference type="InterPro" id="IPR011006">
    <property type="entry name" value="CheY-like_superfamily"/>
</dbReference>
<feature type="modified residue" description="4-aspartylphosphate" evidence="2">
    <location>
        <position position="56"/>
    </location>
</feature>
<dbReference type="Pfam" id="PF00072">
    <property type="entry name" value="Response_reg"/>
    <property type="match status" value="1"/>
</dbReference>
<evidence type="ECO:0000313" key="5">
    <source>
        <dbReference type="Proteomes" id="UP001501788"/>
    </source>
</evidence>
<keyword evidence="1 2" id="KW-0597">Phosphoprotein</keyword>
<dbReference type="SMART" id="SM00448">
    <property type="entry name" value="REC"/>
    <property type="match status" value="1"/>
</dbReference>
<organism evidence="4 5">
    <name type="scientific">Acidovorax lacteus</name>
    <dbReference type="NCBI Taxonomy" id="1924988"/>
    <lineage>
        <taxon>Bacteria</taxon>
        <taxon>Pseudomonadati</taxon>
        <taxon>Pseudomonadota</taxon>
        <taxon>Betaproteobacteria</taxon>
        <taxon>Burkholderiales</taxon>
        <taxon>Comamonadaceae</taxon>
        <taxon>Acidovorax</taxon>
    </lineage>
</organism>
<accession>A0ABP8L8X2</accession>
<feature type="domain" description="Response regulatory" evidence="3">
    <location>
        <begin position="5"/>
        <end position="124"/>
    </location>
</feature>
<protein>
    <submittedName>
        <fullName evidence="4">Response regulator</fullName>
    </submittedName>
</protein>
<evidence type="ECO:0000259" key="3">
    <source>
        <dbReference type="PROSITE" id="PS50110"/>
    </source>
</evidence>
<evidence type="ECO:0000256" key="1">
    <source>
        <dbReference type="ARBA" id="ARBA00022553"/>
    </source>
</evidence>
<proteinExistence type="predicted"/>
<reference evidence="5" key="1">
    <citation type="journal article" date="2019" name="Int. J. Syst. Evol. Microbiol.">
        <title>The Global Catalogue of Microorganisms (GCM) 10K type strain sequencing project: providing services to taxonomists for standard genome sequencing and annotation.</title>
        <authorList>
            <consortium name="The Broad Institute Genomics Platform"/>
            <consortium name="The Broad Institute Genome Sequencing Center for Infectious Disease"/>
            <person name="Wu L."/>
            <person name="Ma J."/>
        </authorList>
    </citation>
    <scope>NUCLEOTIDE SEQUENCE [LARGE SCALE GENOMIC DNA]</scope>
    <source>
        <strain evidence="5">JCM 31890</strain>
    </source>
</reference>
<dbReference type="Proteomes" id="UP001501788">
    <property type="component" value="Unassembled WGS sequence"/>
</dbReference>
<dbReference type="SUPFAM" id="SSF52172">
    <property type="entry name" value="CheY-like"/>
    <property type="match status" value="1"/>
</dbReference>
<dbReference type="InterPro" id="IPR001789">
    <property type="entry name" value="Sig_transdc_resp-reg_receiver"/>
</dbReference>
<keyword evidence="5" id="KW-1185">Reference proteome</keyword>
<dbReference type="PANTHER" id="PTHR44591:SF25">
    <property type="entry name" value="CHEMOTAXIS TWO-COMPONENT RESPONSE REGULATOR"/>
    <property type="match status" value="1"/>
</dbReference>